<dbReference type="EMBL" id="CADEBD010000171">
    <property type="protein sequence ID" value="CAB3223906.1"/>
    <property type="molecule type" value="Genomic_DNA"/>
</dbReference>
<gene>
    <name evidence="1" type="ORF">APLA_LOCUS1618</name>
</gene>
<accession>A0A8S0YVW2</accession>
<dbReference type="Proteomes" id="UP000494256">
    <property type="component" value="Unassembled WGS sequence"/>
</dbReference>
<proteinExistence type="predicted"/>
<evidence type="ECO:0000313" key="2">
    <source>
        <dbReference type="Proteomes" id="UP000494256"/>
    </source>
</evidence>
<organism evidence="1 2">
    <name type="scientific">Arctia plantaginis</name>
    <name type="common">Wood tiger moth</name>
    <name type="synonym">Phalaena plantaginis</name>
    <dbReference type="NCBI Taxonomy" id="874455"/>
    <lineage>
        <taxon>Eukaryota</taxon>
        <taxon>Metazoa</taxon>
        <taxon>Ecdysozoa</taxon>
        <taxon>Arthropoda</taxon>
        <taxon>Hexapoda</taxon>
        <taxon>Insecta</taxon>
        <taxon>Pterygota</taxon>
        <taxon>Neoptera</taxon>
        <taxon>Endopterygota</taxon>
        <taxon>Lepidoptera</taxon>
        <taxon>Glossata</taxon>
        <taxon>Ditrysia</taxon>
        <taxon>Noctuoidea</taxon>
        <taxon>Erebidae</taxon>
        <taxon>Arctiinae</taxon>
        <taxon>Arctia</taxon>
    </lineage>
</organism>
<name>A0A8S0YVW2_ARCPL</name>
<protein>
    <submittedName>
        <fullName evidence="1">Uncharacterized protein</fullName>
    </submittedName>
</protein>
<comment type="caution">
    <text evidence="1">The sequence shown here is derived from an EMBL/GenBank/DDBJ whole genome shotgun (WGS) entry which is preliminary data.</text>
</comment>
<dbReference type="OrthoDB" id="10018316at2759"/>
<reference evidence="1 2" key="1">
    <citation type="submission" date="2020-04" db="EMBL/GenBank/DDBJ databases">
        <authorList>
            <person name="Wallbank WR R."/>
            <person name="Pardo Diaz C."/>
            <person name="Kozak K."/>
            <person name="Martin S."/>
            <person name="Jiggins C."/>
            <person name="Moest M."/>
            <person name="Warren A I."/>
            <person name="Byers J.R.P. K."/>
            <person name="Montejo-Kovacevich G."/>
            <person name="Yen C E."/>
        </authorList>
    </citation>
    <scope>NUCLEOTIDE SEQUENCE [LARGE SCALE GENOMIC DNA]</scope>
</reference>
<evidence type="ECO:0000313" key="1">
    <source>
        <dbReference type="EMBL" id="CAB3223906.1"/>
    </source>
</evidence>
<sequence>MPTVKHMHYRASDVLESERSSFFGFVREIPLSGNTVELVEQLQAAVYETAVVGDRRVRRYFEEYGTSFFGETT</sequence>
<dbReference type="AlphaFoldDB" id="A0A8S0YVW2"/>